<dbReference type="InterPro" id="IPR017359">
    <property type="entry name" value="Phi-like"/>
</dbReference>
<feature type="domain" description="Small nuclear ribonucleoprotein Prp3 C-terminal" evidence="1">
    <location>
        <begin position="364"/>
        <end position="422"/>
    </location>
</feature>
<dbReference type="PANTHER" id="PTHR15955">
    <property type="entry name" value="RWD DOMAIN CONTAINING PROTEIN 2"/>
    <property type="match status" value="1"/>
</dbReference>
<dbReference type="CDD" id="cd24163">
    <property type="entry name" value="RWDD2_C"/>
    <property type="match status" value="1"/>
</dbReference>
<proteinExistence type="predicted"/>
<dbReference type="Proteomes" id="UP000186817">
    <property type="component" value="Unassembled WGS sequence"/>
</dbReference>
<evidence type="ECO:0000259" key="1">
    <source>
        <dbReference type="Pfam" id="PF06544"/>
    </source>
</evidence>
<dbReference type="InterPro" id="IPR059181">
    <property type="entry name" value="RWDD2A-B_C"/>
</dbReference>
<dbReference type="EMBL" id="LSRX01001082">
    <property type="protein sequence ID" value="OLP83928.1"/>
    <property type="molecule type" value="Genomic_DNA"/>
</dbReference>
<evidence type="ECO:0000313" key="2">
    <source>
        <dbReference type="EMBL" id="OLP83928.1"/>
    </source>
</evidence>
<dbReference type="Pfam" id="PF06544">
    <property type="entry name" value="Prp3_C"/>
    <property type="match status" value="1"/>
</dbReference>
<comment type="caution">
    <text evidence="2">The sequence shown here is derived from an EMBL/GenBank/DDBJ whole genome shotgun (WGS) entry which is preliminary data.</text>
</comment>
<accession>A0A1Q9CLY0</accession>
<dbReference type="AlphaFoldDB" id="A0A1Q9CLY0"/>
<dbReference type="InterPro" id="IPR010541">
    <property type="entry name" value="Prp3_C"/>
</dbReference>
<dbReference type="OrthoDB" id="432412at2759"/>
<evidence type="ECO:0000313" key="3">
    <source>
        <dbReference type="Proteomes" id="UP000186817"/>
    </source>
</evidence>
<name>A0A1Q9CLY0_SYMMI</name>
<protein>
    <submittedName>
        <fullName evidence="2">RWD domain-containing protein 2B</fullName>
    </submittedName>
</protein>
<reference evidence="2 3" key="1">
    <citation type="submission" date="2016-02" db="EMBL/GenBank/DDBJ databases">
        <title>Genome analysis of coral dinoflagellate symbionts highlights evolutionary adaptations to a symbiotic lifestyle.</title>
        <authorList>
            <person name="Aranda M."/>
            <person name="Li Y."/>
            <person name="Liew Y.J."/>
            <person name="Baumgarten S."/>
            <person name="Simakov O."/>
            <person name="Wilson M."/>
            <person name="Piel J."/>
            <person name="Ashoor H."/>
            <person name="Bougouffa S."/>
            <person name="Bajic V.B."/>
            <person name="Ryu T."/>
            <person name="Ravasi T."/>
            <person name="Bayer T."/>
            <person name="Micklem G."/>
            <person name="Kim H."/>
            <person name="Bhak J."/>
            <person name="Lajeunesse T.C."/>
            <person name="Voolstra C.R."/>
        </authorList>
    </citation>
    <scope>NUCLEOTIDE SEQUENCE [LARGE SCALE GENOMIC DNA]</scope>
    <source>
        <strain evidence="2 3">CCMP2467</strain>
    </source>
</reference>
<keyword evidence="3" id="KW-1185">Reference proteome</keyword>
<organism evidence="2 3">
    <name type="scientific">Symbiodinium microadriaticum</name>
    <name type="common">Dinoflagellate</name>
    <name type="synonym">Zooxanthella microadriatica</name>
    <dbReference type="NCBI Taxonomy" id="2951"/>
    <lineage>
        <taxon>Eukaryota</taxon>
        <taxon>Sar</taxon>
        <taxon>Alveolata</taxon>
        <taxon>Dinophyceae</taxon>
        <taxon>Suessiales</taxon>
        <taxon>Symbiodiniaceae</taxon>
        <taxon>Symbiodinium</taxon>
    </lineage>
</organism>
<gene>
    <name evidence="2" type="primary">Rwdd2b</name>
    <name evidence="2" type="ORF">AK812_SmicGene35259</name>
</gene>
<sequence>MRRFATFQIYDYRQHFDQAPLGVVVMDQMPSVAYCCHTKPDRVFQYPGDARILIPGNIVGDTFDQTAGYAAHALLAFASTGVQALSAVDIWSAIGTEWSPPDFDNYHYCRALLQAAADKFGMDIEWRYLLPSSFQMKKDIINGTRIVCQFDSDAGSAESRAAVRLAAVLPHGYPTPGAEGPLVWLEPEAGLDGQKCTFDEDFVTMAPFTPATSDPEALVSACEAALSKALDLKKQTIDESTSRDFEKQVARAHHRCDPNRAKRTARGSYKKENQDEALCAQLQATAADLASNGEECLLPLIQTAEELLREWADSAVTTESTAAADTDEADDQAVALALFQELAEAQMAATPMEEQKLGRRAMFSHHIIAPSKRQAIKHWAEQLRLGGLAKIGWPGIIIVEGSERNVAAYVEALSRLRWKHFVVRGEQMIDIPPGRSLEAARALPLAFEEYPPDGMSDFSSRCRQLGVEELFLAALKMGLGSSRVLMDGRLQVMVLPEPKRPDHAPPHLARGRSASSTLAANLHLALAQELLTRNVHPDLEAGRRAGHKCSAAGLRRVTREVLGERVLMSRARVCQIWLDITRNPTPKHFV</sequence>
<dbReference type="PANTHER" id="PTHR15955:SF8">
    <property type="entry name" value="RWD DOMAIN-CONTAINING PROTEIN 2B-RELATED"/>
    <property type="match status" value="1"/>
</dbReference>